<keyword evidence="4" id="KW-1185">Reference proteome</keyword>
<reference evidence="3 4" key="1">
    <citation type="submission" date="2019-06" db="EMBL/GenBank/DDBJ databases">
        <authorList>
            <person name="English H.B."/>
            <person name="Fox B.C."/>
            <person name="Houston B.M."/>
            <person name="Koller H.E."/>
            <person name="Salsman M.A."/>
            <person name="Teasley B.R."/>
            <person name="Vandoros E."/>
            <person name="Korey C.A."/>
            <person name="Tolsma S."/>
            <person name="Caruso S.M."/>
            <person name="Garlena R.A."/>
            <person name="Russell D.A."/>
            <person name="Pope W.H."/>
            <person name="Jacobs-Se D."/>
            <person name="Hatfull G.F."/>
        </authorList>
    </citation>
    <scope>NUCLEOTIDE SEQUENCE [LARGE SCALE GENOMIC DNA]</scope>
</reference>
<keyword evidence="2" id="KW-0472">Membrane</keyword>
<feature type="transmembrane region" description="Helical" evidence="2">
    <location>
        <begin position="37"/>
        <end position="58"/>
    </location>
</feature>
<dbReference type="InterPro" id="IPR056964">
    <property type="entry name" value="Phage_holin"/>
</dbReference>
<gene>
    <name evidence="3" type="primary">25</name>
    <name evidence="3" type="ORF">SEA_JUJU_25</name>
</gene>
<protein>
    <recommendedName>
        <fullName evidence="5">Holin</fullName>
    </recommendedName>
</protein>
<accession>A0A516KR23</accession>
<evidence type="ECO:0000256" key="1">
    <source>
        <dbReference type="SAM" id="MobiDB-lite"/>
    </source>
</evidence>
<dbReference type="GeneID" id="65121625"/>
<feature type="transmembrane region" description="Helical" evidence="2">
    <location>
        <begin position="6"/>
        <end position="25"/>
    </location>
</feature>
<sequence length="116" mass="13374">MRLVGDIGYLFVLIAVLIYTNIYFWRSPWRSSVLTKVFAAKNVLVVMLIGQVVLALYYPDYPGRDWLRAIDTYLCGIAYLVLATLLWRMQSQDKAQRSADEDEARAEHQARAEAEQ</sequence>
<keyword evidence="2" id="KW-1133">Transmembrane helix</keyword>
<evidence type="ECO:0000313" key="4">
    <source>
        <dbReference type="Proteomes" id="UP000317704"/>
    </source>
</evidence>
<organism evidence="3 4">
    <name type="scientific">Gordonia phage JuJu</name>
    <dbReference type="NCBI Taxonomy" id="2590929"/>
    <lineage>
        <taxon>Viruses</taxon>
        <taxon>Duplodnaviria</taxon>
        <taxon>Heunggongvirae</taxon>
        <taxon>Uroviricota</taxon>
        <taxon>Caudoviricetes</taxon>
        <taxon>Jujuvirus</taxon>
        <taxon>Jujuvirus juju</taxon>
    </lineage>
</organism>
<dbReference type="RefSeq" id="YP_010103726.1">
    <property type="nucleotide sequence ID" value="NC_055811.1"/>
</dbReference>
<dbReference type="KEGG" id="vg:65121625"/>
<feature type="region of interest" description="Disordered" evidence="1">
    <location>
        <begin position="97"/>
        <end position="116"/>
    </location>
</feature>
<dbReference type="Pfam" id="PF23778">
    <property type="entry name" value="Phage_holin_2"/>
    <property type="match status" value="1"/>
</dbReference>
<keyword evidence="2" id="KW-0812">Transmembrane</keyword>
<feature type="transmembrane region" description="Helical" evidence="2">
    <location>
        <begin position="70"/>
        <end position="87"/>
    </location>
</feature>
<evidence type="ECO:0008006" key="5">
    <source>
        <dbReference type="Google" id="ProtNLM"/>
    </source>
</evidence>
<evidence type="ECO:0000313" key="3">
    <source>
        <dbReference type="EMBL" id="QDP44141.1"/>
    </source>
</evidence>
<name>A0A516KR23_9CAUD</name>
<evidence type="ECO:0000256" key="2">
    <source>
        <dbReference type="SAM" id="Phobius"/>
    </source>
</evidence>
<proteinExistence type="predicted"/>
<dbReference type="Proteomes" id="UP000317704">
    <property type="component" value="Segment"/>
</dbReference>
<dbReference type="EMBL" id="MN062704">
    <property type="protein sequence ID" value="QDP44141.1"/>
    <property type="molecule type" value="Genomic_DNA"/>
</dbReference>